<evidence type="ECO:0000313" key="3">
    <source>
        <dbReference type="Proteomes" id="UP000095512"/>
    </source>
</evidence>
<sequence length="507" mass="56842">MKKKQWIVAAAGLVLAVGLGSECGRSMEKIDVIGGVEEPIEIVLDGESGDDDVESSEAGLTETQIPEASGLMEQLAGSSWRLADKTEEHLKQYGSLQEIWGTGIHYGSGMEIGTDGSFSFYIAINYGGSGTVSEQDGTLVADITPYGEEFGENTAGTPERLVITPVEEEGVLYLTTPYDEEIMYWEQLESSCSFADFSNLQFWFSSGAGAWRTELEIHEDGSFSGEYYDSDMGVLNENYPNGIQYRCDFSGQFTEPEKVNAYTYSMKIAEMNYEKEPGTEEIKDGILYRYSEASGLAGAENILIYLPGTPVAELPEEFLMWVGWREDATKLPFYGLYNETKEIGFSSFQRVPVNDSQLASRLIEEQYFDQYLLDGWENAAFATFRPDLSVNPDGDVEFMLLKDGEVVYRFPGYNSENTVTAQPFWDVRAVAFRDVDEDGRYDILIINGYGTDAGNAVSSVRIYSQREGEKEFVLDKFEPSMEEFLNQNHYNNSITDVEKGIEKYWES</sequence>
<dbReference type="Proteomes" id="UP000095512">
    <property type="component" value="Unassembled WGS sequence"/>
</dbReference>
<proteinExistence type="predicted"/>
<keyword evidence="4" id="KW-1185">Reference proteome</keyword>
<name>A0A174V1S6_9FIRM</name>
<dbReference type="SUPFAM" id="SSF69318">
    <property type="entry name" value="Integrin alpha N-terminal domain"/>
    <property type="match status" value="1"/>
</dbReference>
<protein>
    <submittedName>
        <fullName evidence="1">Uncharacterized protein</fullName>
    </submittedName>
</protein>
<dbReference type="InterPro" id="IPR028994">
    <property type="entry name" value="Integrin_alpha_N"/>
</dbReference>
<evidence type="ECO:0000313" key="4">
    <source>
        <dbReference type="Proteomes" id="UP000251853"/>
    </source>
</evidence>
<organism evidence="1 3">
    <name type="scientific">Enterocloster clostridioformis</name>
    <dbReference type="NCBI Taxonomy" id="1531"/>
    <lineage>
        <taxon>Bacteria</taxon>
        <taxon>Bacillati</taxon>
        <taxon>Bacillota</taxon>
        <taxon>Clostridia</taxon>
        <taxon>Lachnospirales</taxon>
        <taxon>Lachnospiraceae</taxon>
        <taxon>Enterocloster</taxon>
    </lineage>
</organism>
<dbReference type="RefSeq" id="WP_057573225.1">
    <property type="nucleotide sequence ID" value="NZ_CZAB01000144.1"/>
</dbReference>
<dbReference type="Proteomes" id="UP000251853">
    <property type="component" value="Unassembled WGS sequence"/>
</dbReference>
<dbReference type="EMBL" id="UAVW01000020">
    <property type="protein sequence ID" value="SQB16245.1"/>
    <property type="molecule type" value="Genomic_DNA"/>
</dbReference>
<evidence type="ECO:0000313" key="2">
    <source>
        <dbReference type="EMBL" id="SQB16245.1"/>
    </source>
</evidence>
<gene>
    <name evidence="1" type="ORF">ERS852480_05305</name>
    <name evidence="2" type="ORF">NCTC11224_05350</name>
</gene>
<reference evidence="2 4" key="2">
    <citation type="submission" date="2018-06" db="EMBL/GenBank/DDBJ databases">
        <authorList>
            <consortium name="Pathogen Informatics"/>
            <person name="Doyle S."/>
        </authorList>
    </citation>
    <scope>NUCLEOTIDE SEQUENCE [LARGE SCALE GENOMIC DNA]</scope>
    <source>
        <strain evidence="2 4">NCTC11224</strain>
    </source>
</reference>
<dbReference type="EMBL" id="CZAB01000144">
    <property type="protein sequence ID" value="CUQ27141.1"/>
    <property type="molecule type" value="Genomic_DNA"/>
</dbReference>
<reference evidence="1 3" key="1">
    <citation type="submission" date="2015-09" db="EMBL/GenBank/DDBJ databases">
        <authorList>
            <consortium name="Pathogen Informatics"/>
        </authorList>
    </citation>
    <scope>NUCLEOTIDE SEQUENCE [LARGE SCALE GENOMIC DNA]</scope>
    <source>
        <strain evidence="1 3">2789STDY5834865</strain>
    </source>
</reference>
<accession>A0A174V1S6</accession>
<dbReference type="AlphaFoldDB" id="A0A174V1S6"/>
<evidence type="ECO:0000313" key="1">
    <source>
        <dbReference type="EMBL" id="CUQ27141.1"/>
    </source>
</evidence>